<evidence type="ECO:0000256" key="3">
    <source>
        <dbReference type="PROSITE-ProRule" id="PRU00209"/>
    </source>
</evidence>
<dbReference type="EMBL" id="BMYF01000020">
    <property type="protein sequence ID" value="GHB47032.1"/>
    <property type="molecule type" value="Genomic_DNA"/>
</dbReference>
<evidence type="ECO:0000313" key="5">
    <source>
        <dbReference type="EMBL" id="GHB47032.1"/>
    </source>
</evidence>
<dbReference type="InterPro" id="IPR002547">
    <property type="entry name" value="tRNA-bd_dom"/>
</dbReference>
<dbReference type="PROSITE" id="PS50886">
    <property type="entry name" value="TRBD"/>
    <property type="match status" value="1"/>
</dbReference>
<evidence type="ECO:0000256" key="1">
    <source>
        <dbReference type="ARBA" id="ARBA00022555"/>
    </source>
</evidence>
<dbReference type="InterPro" id="IPR012340">
    <property type="entry name" value="NA-bd_OB-fold"/>
</dbReference>
<dbReference type="NCBIfam" id="TIGR02222">
    <property type="entry name" value="chap_CsaA"/>
    <property type="match status" value="1"/>
</dbReference>
<dbReference type="GO" id="GO:0000049">
    <property type="term" value="F:tRNA binding"/>
    <property type="evidence" value="ECO:0007669"/>
    <property type="project" value="UniProtKB-UniRule"/>
</dbReference>
<keyword evidence="1 3" id="KW-0820">tRNA-binding</keyword>
<dbReference type="PANTHER" id="PTHR11586:SF37">
    <property type="entry name" value="TRNA-BINDING DOMAIN-CONTAINING PROTEIN"/>
    <property type="match status" value="1"/>
</dbReference>
<sequence length="111" mass="12653">MQTIDYSDFQRIELRVGTIERCEIFEKAKKPSFKLWINLGELGIKKSSAQITQVYHPKDLIGRQVLCVCNFPPKQIADFMSEVLVTGVNNEEGHVVLMSVDKPVPNGNRLY</sequence>
<dbReference type="InterPro" id="IPR051270">
    <property type="entry name" value="Tyrosine-tRNA_ligase_regulator"/>
</dbReference>
<keyword evidence="6" id="KW-1185">Reference proteome</keyword>
<dbReference type="RefSeq" id="WP_189584453.1">
    <property type="nucleotide sequence ID" value="NZ_BMYF01000020.1"/>
</dbReference>
<evidence type="ECO:0000256" key="2">
    <source>
        <dbReference type="ARBA" id="ARBA00022884"/>
    </source>
</evidence>
<comment type="caution">
    <text evidence="5">The sequence shown here is derived from an EMBL/GenBank/DDBJ whole genome shotgun (WGS) entry which is preliminary data.</text>
</comment>
<dbReference type="Proteomes" id="UP000642809">
    <property type="component" value="Unassembled WGS sequence"/>
</dbReference>
<evidence type="ECO:0000259" key="4">
    <source>
        <dbReference type="PROSITE" id="PS50886"/>
    </source>
</evidence>
<dbReference type="Pfam" id="PF01588">
    <property type="entry name" value="tRNA_bind"/>
    <property type="match status" value="1"/>
</dbReference>
<reference evidence="5" key="1">
    <citation type="journal article" date="2014" name="Int. J. Syst. Evol. Microbiol.">
        <title>Complete genome sequence of Corynebacterium casei LMG S-19264T (=DSM 44701T), isolated from a smear-ripened cheese.</title>
        <authorList>
            <consortium name="US DOE Joint Genome Institute (JGI-PGF)"/>
            <person name="Walter F."/>
            <person name="Albersmeier A."/>
            <person name="Kalinowski J."/>
            <person name="Ruckert C."/>
        </authorList>
    </citation>
    <scope>NUCLEOTIDE SEQUENCE</scope>
    <source>
        <strain evidence="5">KCTC 23224</strain>
    </source>
</reference>
<accession>A0A8J3CY54</accession>
<dbReference type="AlphaFoldDB" id="A0A8J3CY54"/>
<dbReference type="SUPFAM" id="SSF50249">
    <property type="entry name" value="Nucleic acid-binding proteins"/>
    <property type="match status" value="1"/>
</dbReference>
<organism evidence="5 6">
    <name type="scientific">Mongoliitalea lutea</name>
    <dbReference type="NCBI Taxonomy" id="849756"/>
    <lineage>
        <taxon>Bacteria</taxon>
        <taxon>Pseudomonadati</taxon>
        <taxon>Bacteroidota</taxon>
        <taxon>Cytophagia</taxon>
        <taxon>Cytophagales</taxon>
        <taxon>Cyclobacteriaceae</taxon>
        <taxon>Mongoliitalea</taxon>
    </lineage>
</organism>
<dbReference type="InterPro" id="IPR008231">
    <property type="entry name" value="CsaA"/>
</dbReference>
<dbReference type="PANTHER" id="PTHR11586">
    <property type="entry name" value="TRNA-AMINOACYLATION COFACTOR ARC1 FAMILY MEMBER"/>
    <property type="match status" value="1"/>
</dbReference>
<dbReference type="NCBIfam" id="NF007495">
    <property type="entry name" value="PRK10089.1-4"/>
    <property type="match status" value="1"/>
</dbReference>
<proteinExistence type="predicted"/>
<name>A0A8J3CY54_9BACT</name>
<dbReference type="FunFam" id="2.40.50.140:FF:000165">
    <property type="entry name" value="Chaperone CsaA"/>
    <property type="match status" value="1"/>
</dbReference>
<dbReference type="NCBIfam" id="NF007494">
    <property type="entry name" value="PRK10089.1-3"/>
    <property type="match status" value="1"/>
</dbReference>
<feature type="domain" description="TRNA-binding" evidence="4">
    <location>
        <begin position="8"/>
        <end position="111"/>
    </location>
</feature>
<keyword evidence="2 3" id="KW-0694">RNA-binding</keyword>
<evidence type="ECO:0000313" key="6">
    <source>
        <dbReference type="Proteomes" id="UP000642809"/>
    </source>
</evidence>
<dbReference type="CDD" id="cd02798">
    <property type="entry name" value="tRNA_bind_CsaA"/>
    <property type="match status" value="1"/>
</dbReference>
<reference evidence="5" key="2">
    <citation type="submission" date="2020-09" db="EMBL/GenBank/DDBJ databases">
        <authorList>
            <person name="Sun Q."/>
            <person name="Kim S."/>
        </authorList>
    </citation>
    <scope>NUCLEOTIDE SEQUENCE</scope>
    <source>
        <strain evidence="5">KCTC 23224</strain>
    </source>
</reference>
<protein>
    <submittedName>
        <fullName evidence="5">tRNA-binding protein</fullName>
    </submittedName>
</protein>
<dbReference type="Gene3D" id="2.40.50.140">
    <property type="entry name" value="Nucleic acid-binding proteins"/>
    <property type="match status" value="1"/>
</dbReference>
<gene>
    <name evidence="5" type="ORF">GCM10008106_29930</name>
</gene>